<dbReference type="RefSeq" id="WP_196103021.1">
    <property type="nucleotide sequence ID" value="NZ_CP064942.1"/>
</dbReference>
<gene>
    <name evidence="1" type="ORF">I0K15_18865</name>
</gene>
<reference evidence="1 2" key="1">
    <citation type="submission" date="2020-11" db="EMBL/GenBank/DDBJ databases">
        <title>Description of Pontivivens ytuae sp. nov. isolated from deep sea sediment of Mariana Trench.</title>
        <authorList>
            <person name="Wang Z."/>
            <person name="Sun Q.-L."/>
            <person name="Xu X.-D."/>
            <person name="Tang Y.-Z."/>
            <person name="Zhang J."/>
        </authorList>
    </citation>
    <scope>NUCLEOTIDE SEQUENCE [LARGE SCALE GENOMIC DNA]</scope>
    <source>
        <strain evidence="1 2">MT2928</strain>
    </source>
</reference>
<evidence type="ECO:0000313" key="1">
    <source>
        <dbReference type="EMBL" id="QPH53812.1"/>
    </source>
</evidence>
<accession>A0A7S9QCX7</accession>
<name>A0A7S9QCX7_9RHOB</name>
<evidence type="ECO:0000313" key="2">
    <source>
        <dbReference type="Proteomes" id="UP000594800"/>
    </source>
</evidence>
<proteinExistence type="predicted"/>
<dbReference type="EMBL" id="CP064942">
    <property type="protein sequence ID" value="QPH53812.1"/>
    <property type="molecule type" value="Genomic_DNA"/>
</dbReference>
<keyword evidence="2" id="KW-1185">Reference proteome</keyword>
<protein>
    <submittedName>
        <fullName evidence="1">Uncharacterized protein</fullName>
    </submittedName>
</protein>
<dbReference type="AlphaFoldDB" id="A0A7S9QCX7"/>
<dbReference type="KEGG" id="poz:I0K15_18865"/>
<sequence length="245" mass="27628">MGTLDKLRPVVDDTISASARARFRTDPIGGERYSRQTSIISSAYKRHGQILERALRERLSESEYFTVWHEPEFRVSDIADRAINGRNSDIPDGGLIELPYGDPARTIQVDSFVYDSRIKSLRAYEIKRGNGHFDAGKKRSILRDVLCTQSLLRSYGSATGLDISIAEARVICYFGVRALPPPLSLVAEDLDDHFVFSVKSHVERVNQYFQEQLYMLLEGINSQTQLDFDGLCATCPIKGRPQSVH</sequence>
<dbReference type="Proteomes" id="UP000594800">
    <property type="component" value="Chromosome"/>
</dbReference>
<organism evidence="1 2">
    <name type="scientific">Pontivivens ytuae</name>
    <dbReference type="NCBI Taxonomy" id="2789856"/>
    <lineage>
        <taxon>Bacteria</taxon>
        <taxon>Pseudomonadati</taxon>
        <taxon>Pseudomonadota</taxon>
        <taxon>Alphaproteobacteria</taxon>
        <taxon>Rhodobacterales</taxon>
        <taxon>Paracoccaceae</taxon>
        <taxon>Pontivivens</taxon>
    </lineage>
</organism>